<accession>J7RYZ6</accession>
<evidence type="ECO:0000313" key="2">
    <source>
        <dbReference type="Proteomes" id="UP000006310"/>
    </source>
</evidence>
<reference evidence="2" key="2">
    <citation type="submission" date="2012-08" db="EMBL/GenBank/DDBJ databases">
        <title>Genome sequence of Kazachstania naganishii.</title>
        <authorList>
            <person name="Gordon J.L."/>
            <person name="Armisen D."/>
            <person name="Proux-Wera E."/>
            <person name="OhEigeartaigh S.S."/>
            <person name="Byrne K.P."/>
            <person name="Wolfe K.H."/>
        </authorList>
    </citation>
    <scope>NUCLEOTIDE SEQUENCE [LARGE SCALE GENOMIC DNA]</scope>
    <source>
        <strain evidence="2">ATCC MYA-139 / BCRC 22969 / CBS 8797 / CCRC 22969 / KCTC 17520 / NBRC 10181 / NCYC 3082</strain>
    </source>
</reference>
<sequence length="155" mass="18100">MRKSGGKRVVECLYKIAAVLSCCQRPFNVLYVRLDLVLTKIHVHLSRYFSFLTPEGRRMKREERTQLTKVKCLATLRYLQEHRNEFIKIGNVDEQGVVTFDIIEFNIMRRIIEENVRMKAPHVEILPEIGVDFAQPRSGQDHRSFESIPPVPFAT</sequence>
<dbReference type="EMBL" id="HE978318">
    <property type="protein sequence ID" value="CCK70417.1"/>
    <property type="molecule type" value="Genomic_DNA"/>
</dbReference>
<dbReference type="Proteomes" id="UP000006310">
    <property type="component" value="Chromosome 5"/>
</dbReference>
<gene>
    <name evidence="1" type="primary">KNAG0E01530</name>
    <name evidence="1" type="ordered locus">KNAG_0E01530</name>
</gene>
<keyword evidence="2" id="KW-1185">Reference proteome</keyword>
<proteinExistence type="predicted"/>
<dbReference type="RefSeq" id="XP_022464663.1">
    <property type="nucleotide sequence ID" value="XM_022608137.1"/>
</dbReference>
<organism evidence="1 2">
    <name type="scientific">Huiozyma naganishii (strain ATCC MYA-139 / BCRC 22969 / CBS 8797 / KCTC 17520 / NBRC 10181 / NCYC 3082 / Yp74L-3)</name>
    <name type="common">Yeast</name>
    <name type="synonym">Kazachstania naganishii</name>
    <dbReference type="NCBI Taxonomy" id="1071383"/>
    <lineage>
        <taxon>Eukaryota</taxon>
        <taxon>Fungi</taxon>
        <taxon>Dikarya</taxon>
        <taxon>Ascomycota</taxon>
        <taxon>Saccharomycotina</taxon>
        <taxon>Saccharomycetes</taxon>
        <taxon>Saccharomycetales</taxon>
        <taxon>Saccharomycetaceae</taxon>
        <taxon>Huiozyma</taxon>
    </lineage>
</organism>
<dbReference type="GeneID" id="34526117"/>
<protein>
    <submittedName>
        <fullName evidence="1">Uncharacterized protein</fullName>
    </submittedName>
</protein>
<dbReference type="KEGG" id="kng:KNAG_0E01530"/>
<evidence type="ECO:0000313" key="1">
    <source>
        <dbReference type="EMBL" id="CCK70417.1"/>
    </source>
</evidence>
<name>J7RYZ6_HUIN7</name>
<dbReference type="AlphaFoldDB" id="J7RYZ6"/>
<dbReference type="HOGENOM" id="CLU_1695750_0_0_1"/>
<reference evidence="1 2" key="1">
    <citation type="journal article" date="2011" name="Proc. Natl. Acad. Sci. U.S.A.">
        <title>Evolutionary erosion of yeast sex chromosomes by mating-type switching accidents.</title>
        <authorList>
            <person name="Gordon J.L."/>
            <person name="Armisen D."/>
            <person name="Proux-Wera E."/>
            <person name="Oheigeartaigh S.S."/>
            <person name="Byrne K.P."/>
            <person name="Wolfe K.H."/>
        </authorList>
    </citation>
    <scope>NUCLEOTIDE SEQUENCE [LARGE SCALE GENOMIC DNA]</scope>
    <source>
        <strain evidence="2">ATCC MYA-139 / BCRC 22969 / CBS 8797 / CCRC 22969 / KCTC 17520 / NBRC 10181 / NCYC 3082</strain>
    </source>
</reference>